<keyword evidence="4" id="KW-1185">Reference proteome</keyword>
<feature type="domain" description="Integrase zinc-binding" evidence="2">
    <location>
        <begin position="274"/>
        <end position="321"/>
    </location>
</feature>
<protein>
    <recommendedName>
        <fullName evidence="1">RNA-directed DNA polymerase</fullName>
        <ecNumber evidence="1">2.7.7.49</ecNumber>
    </recommendedName>
</protein>
<dbReference type="InterPro" id="IPR050951">
    <property type="entry name" value="Retrovirus_Pol_polyprotein"/>
</dbReference>
<gene>
    <name evidence="3" type="ORF">KUF71_017371</name>
</gene>
<dbReference type="AlphaFoldDB" id="A0AAE1LVI1"/>
<dbReference type="FunFam" id="1.10.340.70:FF:000001">
    <property type="entry name" value="Retrovirus-related Pol polyprotein from transposon gypsy-like Protein"/>
    <property type="match status" value="1"/>
</dbReference>
<comment type="caution">
    <text evidence="3">The sequence shown here is derived from an EMBL/GenBank/DDBJ whole genome shotgun (WGS) entry which is preliminary data.</text>
</comment>
<name>A0AAE1LVI1_9NEOP</name>
<reference evidence="3" key="2">
    <citation type="journal article" date="2023" name="BMC Genomics">
        <title>Pest status, molecular evolution, and epigenetic factors derived from the genome assembly of Frankliniella fusca, a thysanopteran phytovirus vector.</title>
        <authorList>
            <person name="Catto M.A."/>
            <person name="Labadie P.E."/>
            <person name="Jacobson A.L."/>
            <person name="Kennedy G.G."/>
            <person name="Srinivasan R."/>
            <person name="Hunt B.G."/>
        </authorList>
    </citation>
    <scope>NUCLEOTIDE SEQUENCE</scope>
    <source>
        <strain evidence="3">PL_HMW_Pooled</strain>
    </source>
</reference>
<sequence length="481" mass="52949">MAMWPWRGHGPDDNVGVVPLPPLRNAAPRMRPDAPRCYLVTTVVTLTSVQLLFENRRVLAPRSCLLSHIPCPSHLVSEVGFEPTPTGLPGTAESRVERPVVEPFVPTGPGASGLATHSYREGPERRVIPLEPSAAPVQDISIARVAAAEVHAPLWRPGVVVVPELFADATEADPRSLCVLVHNTSARAITIRKSACLARLGVLQQAPVTTVQAAAPGDDASLPPPLAALASNAAAHLSPSQQQQWASLEVNDGILCRRFEDTQSQRVSRQAVLPRALIPRVLGYFHDQPGSGGHLGRNKTVAKVRLHFYWPGMCTEAKLWVPLVMLSLRVAPHASTGVSPAMMMFGRDVNLPPSLARGHHPHQPVPRMPRCDYPAWLYGRLQELHHTVRERADLASLRMKERYDLRAKRPAYAVGSKVWLFDPRRRVGHPPKLASWWAGPYVVERVVNDVVLQIRLEGKANARPRIVHVDRLSPVVPRPEF</sequence>
<dbReference type="InterPro" id="IPR041588">
    <property type="entry name" value="Integrase_H2C2"/>
</dbReference>
<dbReference type="EC" id="2.7.7.49" evidence="1"/>
<dbReference type="PANTHER" id="PTHR37984:SF15">
    <property type="entry name" value="INTEGRASE CATALYTIC DOMAIN-CONTAINING PROTEIN"/>
    <property type="match status" value="1"/>
</dbReference>
<dbReference type="Gene3D" id="1.10.340.70">
    <property type="match status" value="1"/>
</dbReference>
<organism evidence="3 4">
    <name type="scientific">Frankliniella fusca</name>
    <dbReference type="NCBI Taxonomy" id="407009"/>
    <lineage>
        <taxon>Eukaryota</taxon>
        <taxon>Metazoa</taxon>
        <taxon>Ecdysozoa</taxon>
        <taxon>Arthropoda</taxon>
        <taxon>Hexapoda</taxon>
        <taxon>Insecta</taxon>
        <taxon>Pterygota</taxon>
        <taxon>Neoptera</taxon>
        <taxon>Paraneoptera</taxon>
        <taxon>Thysanoptera</taxon>
        <taxon>Terebrantia</taxon>
        <taxon>Thripoidea</taxon>
        <taxon>Thripidae</taxon>
        <taxon>Frankliniella</taxon>
    </lineage>
</organism>
<evidence type="ECO:0000313" key="3">
    <source>
        <dbReference type="EMBL" id="KAK3933110.1"/>
    </source>
</evidence>
<evidence type="ECO:0000313" key="4">
    <source>
        <dbReference type="Proteomes" id="UP001219518"/>
    </source>
</evidence>
<reference evidence="3" key="1">
    <citation type="submission" date="2021-07" db="EMBL/GenBank/DDBJ databases">
        <authorList>
            <person name="Catto M.A."/>
            <person name="Jacobson A."/>
            <person name="Kennedy G."/>
            <person name="Labadie P."/>
            <person name="Hunt B.G."/>
            <person name="Srinivasan R."/>
        </authorList>
    </citation>
    <scope>NUCLEOTIDE SEQUENCE</scope>
    <source>
        <strain evidence="3">PL_HMW_Pooled</strain>
        <tissue evidence="3">Head</tissue>
    </source>
</reference>
<dbReference type="GO" id="GO:0003964">
    <property type="term" value="F:RNA-directed DNA polymerase activity"/>
    <property type="evidence" value="ECO:0007669"/>
    <property type="project" value="UniProtKB-EC"/>
</dbReference>
<dbReference type="Proteomes" id="UP001219518">
    <property type="component" value="Unassembled WGS sequence"/>
</dbReference>
<evidence type="ECO:0000256" key="1">
    <source>
        <dbReference type="ARBA" id="ARBA00012493"/>
    </source>
</evidence>
<evidence type="ECO:0000259" key="2">
    <source>
        <dbReference type="Pfam" id="PF17921"/>
    </source>
</evidence>
<dbReference type="Pfam" id="PF17921">
    <property type="entry name" value="Integrase_H2C2"/>
    <property type="match status" value="1"/>
</dbReference>
<dbReference type="PANTHER" id="PTHR37984">
    <property type="entry name" value="PROTEIN CBG26694"/>
    <property type="match status" value="1"/>
</dbReference>
<accession>A0AAE1LVI1</accession>
<proteinExistence type="predicted"/>
<dbReference type="EMBL" id="JAHWGI010001443">
    <property type="protein sequence ID" value="KAK3933110.1"/>
    <property type="molecule type" value="Genomic_DNA"/>
</dbReference>